<dbReference type="GeneID" id="5979074"/>
<dbReference type="STRING" id="321614.Q0U8I3"/>
<dbReference type="InParanoid" id="Q0U8I3"/>
<feature type="domain" description="Heterokaryon incompatibility" evidence="2">
    <location>
        <begin position="106"/>
        <end position="198"/>
    </location>
</feature>
<dbReference type="KEGG" id="pno:SNOG_11931"/>
<dbReference type="PANTHER" id="PTHR10622">
    <property type="entry name" value="HET DOMAIN-CONTAINING PROTEIN"/>
    <property type="match status" value="1"/>
</dbReference>
<proteinExistence type="predicted"/>
<feature type="signal peptide" evidence="1">
    <location>
        <begin position="1"/>
        <end position="23"/>
    </location>
</feature>
<organism evidence="3 4">
    <name type="scientific">Phaeosphaeria nodorum (strain SN15 / ATCC MYA-4574 / FGSC 10173)</name>
    <name type="common">Glume blotch fungus</name>
    <name type="synonym">Parastagonospora nodorum</name>
    <dbReference type="NCBI Taxonomy" id="321614"/>
    <lineage>
        <taxon>Eukaryota</taxon>
        <taxon>Fungi</taxon>
        <taxon>Dikarya</taxon>
        <taxon>Ascomycota</taxon>
        <taxon>Pezizomycotina</taxon>
        <taxon>Dothideomycetes</taxon>
        <taxon>Pleosporomycetidae</taxon>
        <taxon>Pleosporales</taxon>
        <taxon>Pleosporineae</taxon>
        <taxon>Phaeosphaeriaceae</taxon>
        <taxon>Parastagonospora</taxon>
    </lineage>
</organism>
<evidence type="ECO:0000256" key="1">
    <source>
        <dbReference type="SAM" id="SignalP"/>
    </source>
</evidence>
<dbReference type="Pfam" id="PF06985">
    <property type="entry name" value="HET"/>
    <property type="match status" value="1"/>
</dbReference>
<dbReference type="EMBL" id="CH445344">
    <property type="protein sequence ID" value="EAT80975.1"/>
    <property type="molecule type" value="Genomic_DNA"/>
</dbReference>
<sequence length="322" mass="37253">MRIRKKPIILLMLYLVKLRTWRATCEITNDVHVSLADTNFSHVVVLPLLKLFSTHPSSHYPPLKSLWEPPQELRNCVDLVSMRLLRNNDYGGFSLTDLHGNNVPPYAILSHTWGLDADEVSFEDVGNYADALSVLAKPGYIKLQFCARRVAQDGLQYFWVDTACINKQSDRELSEAINFMYHWYQRAARCYVYLSDVVASDGWEKFRQSRWFTRGWTLQELLAPRRVDFYDANGKHLGDKHTIAEQISYATKIPHGALTDQPLHNFSVEERLTWAQHRRTKREEDGAYSLLGIFDVSMPLVYGEGKDKAYYRLLHEIESSGH</sequence>
<evidence type="ECO:0000313" key="3">
    <source>
        <dbReference type="EMBL" id="EAT80975.1"/>
    </source>
</evidence>
<dbReference type="RefSeq" id="XP_001802166.1">
    <property type="nucleotide sequence ID" value="XM_001802114.1"/>
</dbReference>
<dbReference type="VEuPathDB" id="FungiDB:JI435_119310"/>
<feature type="chain" id="PRO_5004177735" description="Heterokaryon incompatibility domain-containing protein" evidence="1">
    <location>
        <begin position="24"/>
        <end position="322"/>
    </location>
</feature>
<gene>
    <name evidence="3" type="ORF">SNOG_11931</name>
</gene>
<name>Q0U8I3_PHANO</name>
<dbReference type="AlphaFoldDB" id="Q0U8I3"/>
<evidence type="ECO:0000313" key="4">
    <source>
        <dbReference type="Proteomes" id="UP000001055"/>
    </source>
</evidence>
<reference evidence="4" key="1">
    <citation type="journal article" date="2007" name="Plant Cell">
        <title>Dothideomycete-plant interactions illuminated by genome sequencing and EST analysis of the wheat pathogen Stagonospora nodorum.</title>
        <authorList>
            <person name="Hane J.K."/>
            <person name="Lowe R.G."/>
            <person name="Solomon P.S."/>
            <person name="Tan K.C."/>
            <person name="Schoch C.L."/>
            <person name="Spatafora J.W."/>
            <person name="Crous P.W."/>
            <person name="Kodira C."/>
            <person name="Birren B.W."/>
            <person name="Galagan J.E."/>
            <person name="Torriani S.F."/>
            <person name="McDonald B.A."/>
            <person name="Oliver R.P."/>
        </authorList>
    </citation>
    <scope>NUCLEOTIDE SEQUENCE [LARGE SCALE GENOMIC DNA]</scope>
    <source>
        <strain evidence="4">SN15 / ATCC MYA-4574 / FGSC 10173</strain>
    </source>
</reference>
<dbReference type="OMA" id="CAIAREH"/>
<dbReference type="Proteomes" id="UP000001055">
    <property type="component" value="Unassembled WGS sequence"/>
</dbReference>
<keyword evidence="1" id="KW-0732">Signal</keyword>
<dbReference type="InterPro" id="IPR010730">
    <property type="entry name" value="HET"/>
</dbReference>
<dbReference type="PANTHER" id="PTHR10622:SF13">
    <property type="entry name" value="NACHT DOMAIN-CONTAINING PROTEIN"/>
    <property type="match status" value="1"/>
</dbReference>
<protein>
    <recommendedName>
        <fullName evidence="2">Heterokaryon incompatibility domain-containing protein</fullName>
    </recommendedName>
</protein>
<accession>Q0U8I3</accession>
<evidence type="ECO:0000259" key="2">
    <source>
        <dbReference type="Pfam" id="PF06985"/>
    </source>
</evidence>